<protein>
    <submittedName>
        <fullName evidence="4">Putative aldehyde reductase II</fullName>
    </submittedName>
</protein>
<evidence type="ECO:0000256" key="2">
    <source>
        <dbReference type="ARBA" id="ARBA00023445"/>
    </source>
</evidence>
<dbReference type="Pfam" id="PF01370">
    <property type="entry name" value="Epimerase"/>
    <property type="match status" value="1"/>
</dbReference>
<sequence length="348" mass="37934">MAGSASDTPRIPLGSTILVTGVNGLIASWVADRLLRAGYRVRGTVRSVARCSWMEPFFSNRYGPSRFELVEVSDFGAPGAWDLPVRGVSGIAAVAGQSELDLVDIDAALELEFPFVAGLLQTAKNEPSVKSVVFTSSAWAAWTPDPSKKITLHEWSYNDDAVKAVRGDTSGSVKGFAGYMAFKTLLEQMVWGWIRKEKPSYAFNTILPDTVLGATLSPENQGIQSTCGMVRWLRDGVNLDVVAGVLPQRFIDTQDIGLLYLAALVTPGVDSERLFGFGNKFSFAKIAQILQKLEPEKNIPTLNDDRWDQTEVPNARAESLVRSFNGHGWATLEDSIADCLNSIKELDG</sequence>
<keyword evidence="5" id="KW-1185">Reference proteome</keyword>
<comment type="similarity">
    <text evidence="2">Belongs to the NAD(P)-dependent epimerase/dehydratase family. Dihydroflavonol-4-reductase subfamily.</text>
</comment>
<dbReference type="EMBL" id="DF977465">
    <property type="protein sequence ID" value="GAP86657.1"/>
    <property type="molecule type" value="Genomic_DNA"/>
</dbReference>
<gene>
    <name evidence="4" type="ORF">SAMD00023353_2000760</name>
</gene>
<dbReference type="STRING" id="77044.A0A1W2TF27"/>
<evidence type="ECO:0000256" key="1">
    <source>
        <dbReference type="ARBA" id="ARBA00023002"/>
    </source>
</evidence>
<proteinExistence type="inferred from homology"/>
<accession>A0A1W2TF27</accession>
<dbReference type="GO" id="GO:0016616">
    <property type="term" value="F:oxidoreductase activity, acting on the CH-OH group of donors, NAD or NADP as acceptor"/>
    <property type="evidence" value="ECO:0007669"/>
    <property type="project" value="TreeGrafter"/>
</dbReference>
<reference evidence="4" key="1">
    <citation type="submission" date="2016-03" db="EMBL/GenBank/DDBJ databases">
        <title>Draft genome sequence of Rosellinia necatrix.</title>
        <authorList>
            <person name="Kanematsu S."/>
        </authorList>
    </citation>
    <scope>NUCLEOTIDE SEQUENCE [LARGE SCALE GENOMIC DNA]</scope>
    <source>
        <strain evidence="4">W97</strain>
    </source>
</reference>
<organism evidence="4">
    <name type="scientific">Rosellinia necatrix</name>
    <name type="common">White root-rot fungus</name>
    <dbReference type="NCBI Taxonomy" id="77044"/>
    <lineage>
        <taxon>Eukaryota</taxon>
        <taxon>Fungi</taxon>
        <taxon>Dikarya</taxon>
        <taxon>Ascomycota</taxon>
        <taxon>Pezizomycotina</taxon>
        <taxon>Sordariomycetes</taxon>
        <taxon>Xylariomycetidae</taxon>
        <taxon>Xylariales</taxon>
        <taxon>Xylariaceae</taxon>
        <taxon>Rosellinia</taxon>
    </lineage>
</organism>
<dbReference type="OMA" id="IWENKHM"/>
<evidence type="ECO:0000259" key="3">
    <source>
        <dbReference type="Pfam" id="PF01370"/>
    </source>
</evidence>
<evidence type="ECO:0000313" key="4">
    <source>
        <dbReference type="EMBL" id="GAP86657.1"/>
    </source>
</evidence>
<dbReference type="Gene3D" id="3.40.50.720">
    <property type="entry name" value="NAD(P)-binding Rossmann-like Domain"/>
    <property type="match status" value="1"/>
</dbReference>
<dbReference type="InterPro" id="IPR050425">
    <property type="entry name" value="NAD(P)_dehydrat-like"/>
</dbReference>
<dbReference type="InterPro" id="IPR001509">
    <property type="entry name" value="Epimerase_deHydtase"/>
</dbReference>
<dbReference type="OrthoDB" id="2735536at2759"/>
<dbReference type="AlphaFoldDB" id="A0A1W2TF27"/>
<dbReference type="PANTHER" id="PTHR10366:SF562">
    <property type="entry name" value="ALDEHYDE REDUCTASE II (AFU_ORTHOLOGUE AFUA_1G11360)"/>
    <property type="match status" value="1"/>
</dbReference>
<evidence type="ECO:0000313" key="5">
    <source>
        <dbReference type="Proteomes" id="UP000054516"/>
    </source>
</evidence>
<feature type="domain" description="NAD-dependent epimerase/dehydratase" evidence="3">
    <location>
        <begin position="17"/>
        <end position="144"/>
    </location>
</feature>
<dbReference type="Proteomes" id="UP000054516">
    <property type="component" value="Unassembled WGS sequence"/>
</dbReference>
<keyword evidence="1" id="KW-0560">Oxidoreductase</keyword>
<dbReference type="SUPFAM" id="SSF51735">
    <property type="entry name" value="NAD(P)-binding Rossmann-fold domains"/>
    <property type="match status" value="1"/>
</dbReference>
<dbReference type="PANTHER" id="PTHR10366">
    <property type="entry name" value="NAD DEPENDENT EPIMERASE/DEHYDRATASE"/>
    <property type="match status" value="1"/>
</dbReference>
<name>A0A1W2TF27_ROSNE</name>
<dbReference type="InterPro" id="IPR036291">
    <property type="entry name" value="NAD(P)-bd_dom_sf"/>
</dbReference>